<proteinExistence type="predicted"/>
<keyword evidence="1" id="KW-0732">Signal</keyword>
<name>A0ABN2NX78_9ACTN</name>
<evidence type="ECO:0000313" key="3">
    <source>
        <dbReference type="Proteomes" id="UP001501303"/>
    </source>
</evidence>
<comment type="caution">
    <text evidence="2">The sequence shown here is derived from an EMBL/GenBank/DDBJ whole genome shotgun (WGS) entry which is preliminary data.</text>
</comment>
<keyword evidence="3" id="KW-1185">Reference proteome</keyword>
<sequence>MKQATVKTLGAAAVGAAFAVTAAGGAAAADHELAPLGSAEQLTGGLPLGAHEAMTSGDMAIDHGIMTLPAVAHHMMPHRHETLPALPEHLGVPAEALDTQETLLGGLPLGQFGF</sequence>
<evidence type="ECO:0008006" key="4">
    <source>
        <dbReference type="Google" id="ProtNLM"/>
    </source>
</evidence>
<dbReference type="RefSeq" id="WP_344259740.1">
    <property type="nucleotide sequence ID" value="NZ_BAAAMJ010000010.1"/>
</dbReference>
<accession>A0ABN2NX78</accession>
<evidence type="ECO:0000256" key="1">
    <source>
        <dbReference type="SAM" id="SignalP"/>
    </source>
</evidence>
<organism evidence="2 3">
    <name type="scientific">Streptomyces sodiiphilus</name>
    <dbReference type="NCBI Taxonomy" id="226217"/>
    <lineage>
        <taxon>Bacteria</taxon>
        <taxon>Bacillati</taxon>
        <taxon>Actinomycetota</taxon>
        <taxon>Actinomycetes</taxon>
        <taxon>Kitasatosporales</taxon>
        <taxon>Streptomycetaceae</taxon>
        <taxon>Streptomyces</taxon>
    </lineage>
</organism>
<dbReference type="Proteomes" id="UP001501303">
    <property type="component" value="Unassembled WGS sequence"/>
</dbReference>
<feature type="signal peptide" evidence="1">
    <location>
        <begin position="1"/>
        <end position="22"/>
    </location>
</feature>
<evidence type="ECO:0000313" key="2">
    <source>
        <dbReference type="EMBL" id="GAA1906130.1"/>
    </source>
</evidence>
<feature type="chain" id="PRO_5046335229" description="Secreted protein" evidence="1">
    <location>
        <begin position="23"/>
        <end position="114"/>
    </location>
</feature>
<reference evidence="2 3" key="1">
    <citation type="journal article" date="2019" name="Int. J. Syst. Evol. Microbiol.">
        <title>The Global Catalogue of Microorganisms (GCM) 10K type strain sequencing project: providing services to taxonomists for standard genome sequencing and annotation.</title>
        <authorList>
            <consortium name="The Broad Institute Genomics Platform"/>
            <consortium name="The Broad Institute Genome Sequencing Center for Infectious Disease"/>
            <person name="Wu L."/>
            <person name="Ma J."/>
        </authorList>
    </citation>
    <scope>NUCLEOTIDE SEQUENCE [LARGE SCALE GENOMIC DNA]</scope>
    <source>
        <strain evidence="2 3">JCM 13581</strain>
    </source>
</reference>
<protein>
    <recommendedName>
        <fullName evidence="4">Secreted protein</fullName>
    </recommendedName>
</protein>
<gene>
    <name evidence="2" type="ORF">GCM10009716_15110</name>
</gene>
<dbReference type="EMBL" id="BAAAMJ010000010">
    <property type="protein sequence ID" value="GAA1906130.1"/>
    <property type="molecule type" value="Genomic_DNA"/>
</dbReference>